<gene>
    <name evidence="1" type="ORF">G3M56_001210</name>
</gene>
<dbReference type="AlphaFoldDB" id="A0A6B3L5S4"/>
<dbReference type="EMBL" id="CP066776">
    <property type="protein sequence ID" value="QQL45235.1"/>
    <property type="molecule type" value="Genomic_DNA"/>
</dbReference>
<dbReference type="KEGG" id="soa:G3M56_001210"/>
<dbReference type="Proteomes" id="UP000475117">
    <property type="component" value="Chromosome"/>
</dbReference>
<keyword evidence="2" id="KW-1185">Reference proteome</keyword>
<evidence type="ECO:0000313" key="1">
    <source>
        <dbReference type="EMBL" id="QQL45235.1"/>
    </source>
</evidence>
<sequence>MRVFSAFLMFVVMVGVSSASADDDPFAAVLEDVPEVETFETSSFFKVTCPREAGHAPIEEGVWPKVESPTSFNRLFERPSKVWRHEGGYFGAFDAGEFGGGLFFVAANEERWIRLVDTHVQDLARFDKDTFLAVGGLGHRSFAGGDAYLITRDATGEWTSRKVFASSDGIPRIIGVCGDSRFDELQSEKLYVIELVAPRAAELALFGIDREGALHYLGERWSPKHAGGHLLGAGGQFDREISVAEVELELKAEWIKSEAKDGDDYVAYIYDEPNKGERILFSDLKGGAMYEVLNVPMPHRYNSHLLFSAPGVLNFNRWSTPHYALHYEIDLLTRKLKTVEIAPDRFYREQNGEGAGE</sequence>
<accession>A0A6B3L5S4</accession>
<reference evidence="1 2" key="1">
    <citation type="submission" date="2020-12" db="EMBL/GenBank/DDBJ databases">
        <title>Sulforoseuscoccus oceanibium gen. nov., sp. nov., a representative of the phylum Verrucomicrobia with special cytoplasmic membrane, and proposal of Sulforoseuscoccusaceae fam. nov.</title>
        <authorList>
            <person name="Xi F."/>
        </authorList>
    </citation>
    <scope>NUCLEOTIDE SEQUENCE [LARGE SCALE GENOMIC DNA]</scope>
    <source>
        <strain evidence="1 2">T37</strain>
    </source>
</reference>
<name>A0A6B3L5S4_9BACT</name>
<protein>
    <submittedName>
        <fullName evidence="1">Uncharacterized protein</fullName>
    </submittedName>
</protein>
<proteinExistence type="predicted"/>
<dbReference type="RefSeq" id="WP_164364035.1">
    <property type="nucleotide sequence ID" value="NZ_CP066776.1"/>
</dbReference>
<organism evidence="1 2">
    <name type="scientific">Sulfuriroseicoccus oceanibius</name>
    <dbReference type="NCBI Taxonomy" id="2707525"/>
    <lineage>
        <taxon>Bacteria</taxon>
        <taxon>Pseudomonadati</taxon>
        <taxon>Verrucomicrobiota</taxon>
        <taxon>Verrucomicrobiia</taxon>
        <taxon>Verrucomicrobiales</taxon>
        <taxon>Verrucomicrobiaceae</taxon>
        <taxon>Sulfuriroseicoccus</taxon>
    </lineage>
</organism>
<evidence type="ECO:0000313" key="2">
    <source>
        <dbReference type="Proteomes" id="UP000475117"/>
    </source>
</evidence>